<dbReference type="EC" id="3.5.1.28" evidence="2"/>
<feature type="signal peptide" evidence="5">
    <location>
        <begin position="1"/>
        <end position="21"/>
    </location>
</feature>
<dbReference type="InterPro" id="IPR036505">
    <property type="entry name" value="Amidase/PGRP_sf"/>
</dbReference>
<dbReference type="GO" id="GO:0009253">
    <property type="term" value="P:peptidoglycan catabolic process"/>
    <property type="evidence" value="ECO:0007669"/>
    <property type="project" value="InterPro"/>
</dbReference>
<evidence type="ECO:0000313" key="8">
    <source>
        <dbReference type="Proteomes" id="UP000179360"/>
    </source>
</evidence>
<feature type="domain" description="N-acetylmuramoyl-L-alanine amidase" evidence="6">
    <location>
        <begin position="46"/>
        <end position="179"/>
    </location>
</feature>
<dbReference type="InterPro" id="IPR051206">
    <property type="entry name" value="NAMLAA_amidase_2"/>
</dbReference>
<dbReference type="SUPFAM" id="SSF55846">
    <property type="entry name" value="N-acetylmuramoyl-L-alanine amidase-like"/>
    <property type="match status" value="1"/>
</dbReference>
<organism evidence="7 8">
    <name type="scientific">Candidatus Muproteobacteria bacterium RIFCSPHIGHO2_01_FULL_65_16</name>
    <dbReference type="NCBI Taxonomy" id="1817764"/>
    <lineage>
        <taxon>Bacteria</taxon>
        <taxon>Pseudomonadati</taxon>
        <taxon>Pseudomonadota</taxon>
        <taxon>Candidatus Muproteobacteria</taxon>
    </lineage>
</organism>
<evidence type="ECO:0000256" key="5">
    <source>
        <dbReference type="SAM" id="SignalP"/>
    </source>
</evidence>
<dbReference type="GO" id="GO:0009254">
    <property type="term" value="P:peptidoglycan turnover"/>
    <property type="evidence" value="ECO:0007669"/>
    <property type="project" value="TreeGrafter"/>
</dbReference>
<gene>
    <name evidence="7" type="ORF">A2637_07470</name>
</gene>
<protein>
    <recommendedName>
        <fullName evidence="2">N-acetylmuramoyl-L-alanine amidase</fullName>
        <ecNumber evidence="2">3.5.1.28</ecNumber>
    </recommendedName>
</protein>
<evidence type="ECO:0000256" key="4">
    <source>
        <dbReference type="ARBA" id="ARBA00023316"/>
    </source>
</evidence>
<dbReference type="Pfam" id="PF01510">
    <property type="entry name" value="Amidase_2"/>
    <property type="match status" value="1"/>
</dbReference>
<evidence type="ECO:0000259" key="6">
    <source>
        <dbReference type="SMART" id="SM00644"/>
    </source>
</evidence>
<dbReference type="EMBL" id="MFSY01000025">
    <property type="protein sequence ID" value="OGI47233.1"/>
    <property type="molecule type" value="Genomic_DNA"/>
</dbReference>
<evidence type="ECO:0000256" key="1">
    <source>
        <dbReference type="ARBA" id="ARBA00001561"/>
    </source>
</evidence>
<dbReference type="GO" id="GO:0008745">
    <property type="term" value="F:N-acetylmuramoyl-L-alanine amidase activity"/>
    <property type="evidence" value="ECO:0007669"/>
    <property type="project" value="UniProtKB-EC"/>
</dbReference>
<name>A0A1F6TQ38_9PROT</name>
<evidence type="ECO:0000256" key="2">
    <source>
        <dbReference type="ARBA" id="ARBA00011901"/>
    </source>
</evidence>
<dbReference type="Gene3D" id="3.40.80.10">
    <property type="entry name" value="Peptidoglycan recognition protein-like"/>
    <property type="match status" value="1"/>
</dbReference>
<dbReference type="STRING" id="1817764.A2637_07470"/>
<evidence type="ECO:0000256" key="3">
    <source>
        <dbReference type="ARBA" id="ARBA00022801"/>
    </source>
</evidence>
<accession>A0A1F6TQ38</accession>
<dbReference type="GO" id="GO:0071555">
    <property type="term" value="P:cell wall organization"/>
    <property type="evidence" value="ECO:0007669"/>
    <property type="project" value="UniProtKB-KW"/>
</dbReference>
<reference evidence="7 8" key="1">
    <citation type="journal article" date="2016" name="Nat. Commun.">
        <title>Thousands of microbial genomes shed light on interconnected biogeochemical processes in an aquifer system.</title>
        <authorList>
            <person name="Anantharaman K."/>
            <person name="Brown C.T."/>
            <person name="Hug L.A."/>
            <person name="Sharon I."/>
            <person name="Castelle C.J."/>
            <person name="Probst A.J."/>
            <person name="Thomas B.C."/>
            <person name="Singh A."/>
            <person name="Wilkins M.J."/>
            <person name="Karaoz U."/>
            <person name="Brodie E.L."/>
            <person name="Williams K.H."/>
            <person name="Hubbard S.S."/>
            <person name="Banfield J.F."/>
        </authorList>
    </citation>
    <scope>NUCLEOTIDE SEQUENCE [LARGE SCALE GENOMIC DNA]</scope>
</reference>
<dbReference type="InterPro" id="IPR002502">
    <property type="entry name" value="Amidase_domain"/>
</dbReference>
<feature type="chain" id="PRO_5009225604" description="N-acetylmuramoyl-L-alanine amidase" evidence="5">
    <location>
        <begin position="22"/>
        <end position="219"/>
    </location>
</feature>
<keyword evidence="3" id="KW-0378">Hydrolase</keyword>
<comment type="catalytic activity">
    <reaction evidence="1">
        <text>Hydrolyzes the link between N-acetylmuramoyl residues and L-amino acid residues in certain cell-wall glycopeptides.</text>
        <dbReference type="EC" id="3.5.1.28"/>
    </reaction>
</comment>
<dbReference type="PANTHER" id="PTHR30417">
    <property type="entry name" value="N-ACETYLMURAMOYL-L-ALANINE AMIDASE AMID"/>
    <property type="match status" value="1"/>
</dbReference>
<dbReference type="Proteomes" id="UP000179360">
    <property type="component" value="Unassembled WGS sequence"/>
</dbReference>
<evidence type="ECO:0000313" key="7">
    <source>
        <dbReference type="EMBL" id="OGI47233.1"/>
    </source>
</evidence>
<dbReference type="SMART" id="SM00644">
    <property type="entry name" value="Ami_2"/>
    <property type="match status" value="1"/>
</dbReference>
<sequence length="219" mass="24856">MARRKMAAGALAIIIAAAAIAQEFKEFPIVNPKRLELAKEYSRQHYGVDSYDLKDPKIIVIHYTGIPTLQKSLDAFRAAFLPGHRREIKGHGLVNVGVHFVVDRNGDVYTLLPTNVIGRHVIGFNHVSIGIENVAANANQLTEKQLVTNVMLVKWLTGQFPSIEYLIGHHEYQRSELPHYRLFKELDGNYKPTIKLDPGKKFMDELRRQLQRAGIHLND</sequence>
<dbReference type="PANTHER" id="PTHR30417:SF1">
    <property type="entry name" value="N-ACETYLMURAMOYL-L-ALANINE AMIDASE AMID"/>
    <property type="match status" value="1"/>
</dbReference>
<dbReference type="AlphaFoldDB" id="A0A1F6TQ38"/>
<keyword evidence="5" id="KW-0732">Signal</keyword>
<dbReference type="CDD" id="cd06583">
    <property type="entry name" value="PGRP"/>
    <property type="match status" value="1"/>
</dbReference>
<keyword evidence="4" id="KW-0961">Cell wall biogenesis/degradation</keyword>
<proteinExistence type="predicted"/>
<comment type="caution">
    <text evidence="7">The sequence shown here is derived from an EMBL/GenBank/DDBJ whole genome shotgun (WGS) entry which is preliminary data.</text>
</comment>